<evidence type="ECO:0000256" key="2">
    <source>
        <dbReference type="ARBA" id="ARBA00004186"/>
    </source>
</evidence>
<evidence type="ECO:0000313" key="14">
    <source>
        <dbReference type="Proteomes" id="UP000586926"/>
    </source>
</evidence>
<feature type="compositionally biased region" description="Low complexity" evidence="12">
    <location>
        <begin position="161"/>
        <end position="175"/>
    </location>
</feature>
<dbReference type="Proteomes" id="UP000586926">
    <property type="component" value="Unassembled WGS sequence"/>
</dbReference>
<evidence type="ECO:0000256" key="5">
    <source>
        <dbReference type="ARBA" id="ARBA00022618"/>
    </source>
</evidence>
<feature type="compositionally biased region" description="Basic and acidic residues" evidence="12">
    <location>
        <begin position="130"/>
        <end position="146"/>
    </location>
</feature>
<dbReference type="GO" id="GO:0008017">
    <property type="term" value="F:microtubule binding"/>
    <property type="evidence" value="ECO:0007669"/>
    <property type="project" value="TreeGrafter"/>
</dbReference>
<name>A0A7K7XDH3_9PASS</name>
<evidence type="ECO:0000256" key="6">
    <source>
        <dbReference type="ARBA" id="ARBA00022701"/>
    </source>
</evidence>
<evidence type="ECO:0000256" key="9">
    <source>
        <dbReference type="ARBA" id="ARBA00023212"/>
    </source>
</evidence>
<feature type="compositionally biased region" description="Polar residues" evidence="12">
    <location>
        <begin position="381"/>
        <end position="392"/>
    </location>
</feature>
<feature type="region of interest" description="Disordered" evidence="12">
    <location>
        <begin position="220"/>
        <end position="243"/>
    </location>
</feature>
<protein>
    <submittedName>
        <fullName evidence="13">NUSAP protein</fullName>
    </submittedName>
</protein>
<dbReference type="GO" id="GO:0007076">
    <property type="term" value="P:mitotic chromosome condensation"/>
    <property type="evidence" value="ECO:0007669"/>
    <property type="project" value="TreeGrafter"/>
</dbReference>
<dbReference type="GO" id="GO:0000281">
    <property type="term" value="P:mitotic cytokinesis"/>
    <property type="evidence" value="ECO:0007669"/>
    <property type="project" value="InterPro"/>
</dbReference>
<reference evidence="13 14" key="1">
    <citation type="submission" date="2019-09" db="EMBL/GenBank/DDBJ databases">
        <title>Bird 10,000 Genomes (B10K) Project - Family phase.</title>
        <authorList>
            <person name="Zhang G."/>
        </authorList>
    </citation>
    <scope>NUCLEOTIDE SEQUENCE [LARGE SCALE GENOMIC DNA]</scope>
    <source>
        <strain evidence="13">B10K-DU-030-22</strain>
        <tissue evidence="13">Blood</tissue>
    </source>
</reference>
<dbReference type="PANTHER" id="PTHR15874:SF1">
    <property type="entry name" value="NUCLEOLAR AND SPINDLE-ASSOCIATED PROTEIN 1"/>
    <property type="match status" value="1"/>
</dbReference>
<dbReference type="PANTHER" id="PTHR15874">
    <property type="entry name" value="NUCLEOLAR AND SPINDLE-ASSOCIATED PROTEIN 1"/>
    <property type="match status" value="1"/>
</dbReference>
<feature type="compositionally biased region" description="Basic and acidic residues" evidence="12">
    <location>
        <begin position="1"/>
        <end position="22"/>
    </location>
</feature>
<organism evidence="13 14">
    <name type="scientific">Mohoua ochrocephala</name>
    <dbReference type="NCBI Taxonomy" id="874463"/>
    <lineage>
        <taxon>Eukaryota</taxon>
        <taxon>Metazoa</taxon>
        <taxon>Chordata</taxon>
        <taxon>Craniata</taxon>
        <taxon>Vertebrata</taxon>
        <taxon>Euteleostomi</taxon>
        <taxon>Archelosauria</taxon>
        <taxon>Archosauria</taxon>
        <taxon>Dinosauria</taxon>
        <taxon>Saurischia</taxon>
        <taxon>Theropoda</taxon>
        <taxon>Coelurosauria</taxon>
        <taxon>Aves</taxon>
        <taxon>Neognathae</taxon>
        <taxon>Neoaves</taxon>
        <taxon>Telluraves</taxon>
        <taxon>Australaves</taxon>
        <taxon>Passeriformes</taxon>
        <taxon>Meliphagoidea</taxon>
        <taxon>Acanthizidae</taxon>
        <taxon>Mohoua</taxon>
    </lineage>
</organism>
<keyword evidence="6" id="KW-0493">Microtubule</keyword>
<evidence type="ECO:0000256" key="3">
    <source>
        <dbReference type="ARBA" id="ARBA00009702"/>
    </source>
</evidence>
<feature type="non-terminal residue" evidence="13">
    <location>
        <position position="433"/>
    </location>
</feature>
<evidence type="ECO:0000256" key="11">
    <source>
        <dbReference type="ARBA" id="ARBA00023306"/>
    </source>
</evidence>
<comment type="caution">
    <text evidence="13">The sequence shown here is derived from an EMBL/GenBank/DDBJ whole genome shotgun (WGS) entry which is preliminary data.</text>
</comment>
<keyword evidence="14" id="KW-1185">Reference proteome</keyword>
<dbReference type="GO" id="GO:0005874">
    <property type="term" value="C:microtubule"/>
    <property type="evidence" value="ECO:0007669"/>
    <property type="project" value="UniProtKB-KW"/>
</dbReference>
<feature type="compositionally biased region" description="Basic residues" evidence="12">
    <location>
        <begin position="418"/>
        <end position="433"/>
    </location>
</feature>
<dbReference type="GO" id="GO:0003677">
    <property type="term" value="F:DNA binding"/>
    <property type="evidence" value="ECO:0007669"/>
    <property type="project" value="UniProtKB-KW"/>
</dbReference>
<feature type="compositionally biased region" description="Basic and acidic residues" evidence="12">
    <location>
        <begin position="394"/>
        <end position="417"/>
    </location>
</feature>
<feature type="compositionally biased region" description="Basic and acidic residues" evidence="12">
    <location>
        <begin position="87"/>
        <end position="105"/>
    </location>
</feature>
<dbReference type="EMBL" id="VZTA01012443">
    <property type="protein sequence ID" value="NXA63533.1"/>
    <property type="molecule type" value="Genomic_DNA"/>
</dbReference>
<feature type="non-terminal residue" evidence="13">
    <location>
        <position position="1"/>
    </location>
</feature>
<dbReference type="GO" id="GO:0005730">
    <property type="term" value="C:nucleolus"/>
    <property type="evidence" value="ECO:0007669"/>
    <property type="project" value="TreeGrafter"/>
</dbReference>
<keyword evidence="7" id="KW-0498">Mitosis</keyword>
<accession>A0A7K7XDH3</accession>
<keyword evidence="5" id="KW-0132">Cell division</keyword>
<evidence type="ECO:0000256" key="7">
    <source>
        <dbReference type="ARBA" id="ARBA00022776"/>
    </source>
</evidence>
<feature type="compositionally biased region" description="Basic residues" evidence="12">
    <location>
        <begin position="55"/>
        <end position="70"/>
    </location>
</feature>
<feature type="region of interest" description="Disordered" evidence="12">
    <location>
        <begin position="1"/>
        <end position="177"/>
    </location>
</feature>
<gene>
    <name evidence="13" type="primary">Nusap1</name>
    <name evidence="13" type="ORF">MOHOCH_R07751</name>
</gene>
<comment type="similarity">
    <text evidence="3">Belongs to the NUSAP family.</text>
</comment>
<feature type="region of interest" description="Disordered" evidence="12">
    <location>
        <begin position="361"/>
        <end position="433"/>
    </location>
</feature>
<comment type="subcellular location">
    <subcellularLocation>
        <location evidence="2">Cytoplasm</location>
        <location evidence="2">Cytoskeleton</location>
        <location evidence="2">Spindle</location>
    </subcellularLocation>
    <subcellularLocation>
        <location evidence="1">Nucleus</location>
    </subcellularLocation>
</comment>
<sequence length="433" mass="48876">SLQADKLLESLKQHFEGTKEESENMDPVKSASASIKSDELSNQEETMSDSGCFITKRRGKEKKITRKKRNSHEETNTSEENPVLSDEEVHSEMKENEVPQGEHQKGQKVLQNEKQTAEERATENPGMGTEQKKQVEKTSTKSRGEQCDAPPAGGKIPVRVGRASRSARTGTTATTPNFKKLHEAQFKKMESIADYVERKKKLNENCSTVKKQVSGKRFLFSPNPERGRFSNTCTPGNLRRSPRNSLNAANRSILSQRSSFHPSVLSTSKMNVRFSEATKDNEHKRSLTKTPSRMSPYMEEICTPDTQKNCKRISQKNRKGNAKNNDLTASKVLTPFKFGAQPAEPTSGKKTFDLKASLSRPLRYQPHKGRLKPWGEFKENTVLSKSGGSNISSRKKDYKQPPLQTREERRETLEQDRKKKKAHALGKRRGLSV</sequence>
<evidence type="ECO:0000256" key="10">
    <source>
        <dbReference type="ARBA" id="ARBA00023242"/>
    </source>
</evidence>
<dbReference type="Pfam" id="PF16006">
    <property type="entry name" value="NUSAP"/>
    <property type="match status" value="1"/>
</dbReference>
<evidence type="ECO:0000313" key="13">
    <source>
        <dbReference type="EMBL" id="NXA63533.1"/>
    </source>
</evidence>
<dbReference type="GO" id="GO:0040001">
    <property type="term" value="P:establishment of mitotic spindle localization"/>
    <property type="evidence" value="ECO:0007669"/>
    <property type="project" value="InterPro"/>
</dbReference>
<dbReference type="GO" id="GO:0072686">
    <property type="term" value="C:mitotic spindle"/>
    <property type="evidence" value="ECO:0007669"/>
    <property type="project" value="TreeGrafter"/>
</dbReference>
<dbReference type="InterPro" id="IPR026756">
    <property type="entry name" value="NuSAP"/>
</dbReference>
<keyword evidence="4" id="KW-0963">Cytoplasm</keyword>
<keyword evidence="8" id="KW-0238">DNA-binding</keyword>
<dbReference type="AlphaFoldDB" id="A0A7K7XDH3"/>
<proteinExistence type="inferred from homology"/>
<evidence type="ECO:0000256" key="4">
    <source>
        <dbReference type="ARBA" id="ARBA00022490"/>
    </source>
</evidence>
<evidence type="ECO:0000256" key="8">
    <source>
        <dbReference type="ARBA" id="ARBA00023125"/>
    </source>
</evidence>
<keyword evidence="10" id="KW-0539">Nucleus</keyword>
<keyword evidence="11" id="KW-0131">Cell cycle</keyword>
<evidence type="ECO:0000256" key="1">
    <source>
        <dbReference type="ARBA" id="ARBA00004123"/>
    </source>
</evidence>
<evidence type="ECO:0000256" key="12">
    <source>
        <dbReference type="SAM" id="MobiDB-lite"/>
    </source>
</evidence>
<keyword evidence="9" id="KW-0206">Cytoskeleton</keyword>